<dbReference type="OrthoDB" id="1523598at2"/>
<gene>
    <name evidence="2" type="ORF">SAMN05444266_102224</name>
</gene>
<organism evidence="2 3">
    <name type="scientific">Chitinophaga jiangningensis</name>
    <dbReference type="NCBI Taxonomy" id="1419482"/>
    <lineage>
        <taxon>Bacteria</taxon>
        <taxon>Pseudomonadati</taxon>
        <taxon>Bacteroidota</taxon>
        <taxon>Chitinophagia</taxon>
        <taxon>Chitinophagales</taxon>
        <taxon>Chitinophagaceae</taxon>
        <taxon>Chitinophaga</taxon>
    </lineage>
</organism>
<dbReference type="RefSeq" id="WP_073078891.1">
    <property type="nucleotide sequence ID" value="NZ_FRBL01000002.1"/>
</dbReference>
<name>A0A1M6YA64_9BACT</name>
<evidence type="ECO:0000313" key="3">
    <source>
        <dbReference type="Proteomes" id="UP000184420"/>
    </source>
</evidence>
<sequence>MISENAFETAAAALGCEVAVIKAVARVESAGAGFDNNGKLKILFEPHIFWQQLLAKNINPQRYATVYKDVLYPQYRTDHGAYDVQWNKLNRARQIHEEAALKSASYGMFQIMGFNHAAAGYDTVADMVVSFNAGEQAQLEGFVRFICHQQLQVALQQKDFAAFAQKYNGAAYALNAYDKKMATYYLQFKHND</sequence>
<protein>
    <recommendedName>
        <fullName evidence="1">N-acetylmuramidase domain-containing protein</fullName>
    </recommendedName>
</protein>
<proteinExistence type="predicted"/>
<dbReference type="AlphaFoldDB" id="A0A1M6YA64"/>
<accession>A0A1M6YA64</accession>
<keyword evidence="3" id="KW-1185">Reference proteome</keyword>
<evidence type="ECO:0000259" key="1">
    <source>
        <dbReference type="Pfam" id="PF11860"/>
    </source>
</evidence>
<dbReference type="EMBL" id="FRBL01000002">
    <property type="protein sequence ID" value="SHL15160.1"/>
    <property type="molecule type" value="Genomic_DNA"/>
</dbReference>
<dbReference type="Pfam" id="PF11860">
    <property type="entry name" value="Muramidase"/>
    <property type="match status" value="1"/>
</dbReference>
<evidence type="ECO:0000313" key="2">
    <source>
        <dbReference type="EMBL" id="SHL15160.1"/>
    </source>
</evidence>
<dbReference type="STRING" id="1419482.SAMN05444266_102224"/>
<feature type="domain" description="N-acetylmuramidase" evidence="1">
    <location>
        <begin position="17"/>
        <end position="188"/>
    </location>
</feature>
<reference evidence="2 3" key="1">
    <citation type="submission" date="2016-11" db="EMBL/GenBank/DDBJ databases">
        <authorList>
            <person name="Jaros S."/>
            <person name="Januszkiewicz K."/>
            <person name="Wedrychowicz H."/>
        </authorList>
    </citation>
    <scope>NUCLEOTIDE SEQUENCE [LARGE SCALE GENOMIC DNA]</scope>
    <source>
        <strain evidence="2 3">DSM 27406</strain>
    </source>
</reference>
<dbReference type="InterPro" id="IPR024408">
    <property type="entry name" value="Muramidase"/>
</dbReference>
<dbReference type="Proteomes" id="UP000184420">
    <property type="component" value="Unassembled WGS sequence"/>
</dbReference>